<proteinExistence type="predicted"/>
<dbReference type="GeneID" id="102544426"/>
<dbReference type="RefSeq" id="XP_072818361.1">
    <property type="nucleotide sequence ID" value="XM_072962260.1"/>
</dbReference>
<evidence type="ECO:0000313" key="1">
    <source>
        <dbReference type="Proteomes" id="UP001652581"/>
    </source>
</evidence>
<keyword evidence="1" id="KW-1185">Reference proteome</keyword>
<dbReference type="Proteomes" id="UP001652581">
    <property type="component" value="Chromosome 6"/>
</dbReference>
<name>A0ABM5DBT4_VICPA</name>
<accession>A0ABM5DBT4</accession>
<sequence length="113" mass="13392">MVSLAPTEKWWLLEPPGRCLVPQRLPIIPRRFRHGKQKINMQEEIQFVCAQLPSGKKESENSSGCPLKIQKKRIEFLKRQEAVAWEKQREKHVLCHLITQMTKKNRTFLFILD</sequence>
<protein>
    <submittedName>
        <fullName evidence="2">PCNA-associated factor isoform X1</fullName>
    </submittedName>
</protein>
<organism evidence="1 2">
    <name type="scientific">Vicugna pacos</name>
    <name type="common">Alpaca</name>
    <name type="synonym">Lama pacos</name>
    <dbReference type="NCBI Taxonomy" id="30538"/>
    <lineage>
        <taxon>Eukaryota</taxon>
        <taxon>Metazoa</taxon>
        <taxon>Chordata</taxon>
        <taxon>Craniata</taxon>
        <taxon>Vertebrata</taxon>
        <taxon>Euteleostomi</taxon>
        <taxon>Mammalia</taxon>
        <taxon>Eutheria</taxon>
        <taxon>Laurasiatheria</taxon>
        <taxon>Artiodactyla</taxon>
        <taxon>Tylopoda</taxon>
        <taxon>Camelidae</taxon>
        <taxon>Vicugna</taxon>
    </lineage>
</organism>
<reference evidence="2" key="1">
    <citation type="submission" date="2025-08" db="UniProtKB">
        <authorList>
            <consortium name="RefSeq"/>
        </authorList>
    </citation>
    <scope>IDENTIFICATION</scope>
</reference>
<evidence type="ECO:0000313" key="2">
    <source>
        <dbReference type="RefSeq" id="XP_072818361.1"/>
    </source>
</evidence>
<gene>
    <name evidence="2" type="primary">PCLAF</name>
</gene>